<keyword evidence="5" id="KW-1185">Reference proteome</keyword>
<protein>
    <recommendedName>
        <fullName evidence="6">Cytochrome P450</fullName>
    </recommendedName>
</protein>
<dbReference type="Gene3D" id="1.10.630.10">
    <property type="entry name" value="Cytochrome P450"/>
    <property type="match status" value="1"/>
</dbReference>
<sequence length="415" mass="45379">MTTHPNGSTETTSAPGCPVRKLTRPDDAALPALELSAAGAEPRWVVRTFDVAREVLRASEGVRQAGFGGDRIHRAGPRMRPPILYLEGQDHHTQRRAAARLFAPKVTEDYRDMMDEVSERLVTTIGTRRPVDLSRLSLLMAVHVAGRVIGLTSSSVRGMSRRLDAFFAGDSTEKVTDLGSLVRSLRRNSALARFHWFDVRPAIRAHRRRAAAGAPGPDDVISQLVEQGFSDLDILTECVTYGAAGMATTREFITVAVWHLLDDPALLARYRAAGRDERLAILDETLRLEPVVGHLYRRTTAPLTLAGPDGPVDLPEGTLIDVDIRAVNAEHAVVGDDPLGLCPGRDLPRGVPATLMSFGDGHHRCPGAPLAIMETEVFVTALLRRDVVADGPPNVRWNEVTQGYDLDRFLVRVRG</sequence>
<evidence type="ECO:0000313" key="5">
    <source>
        <dbReference type="Proteomes" id="UP000317046"/>
    </source>
</evidence>
<keyword evidence="2" id="KW-0479">Metal-binding</keyword>
<comment type="caution">
    <text evidence="4">The sequence shown here is derived from an EMBL/GenBank/DDBJ whole genome shotgun (WGS) entry which is preliminary data.</text>
</comment>
<proteinExistence type="inferred from homology"/>
<dbReference type="GO" id="GO:0020037">
    <property type="term" value="F:heme binding"/>
    <property type="evidence" value="ECO:0007669"/>
    <property type="project" value="InterPro"/>
</dbReference>
<evidence type="ECO:0000256" key="2">
    <source>
        <dbReference type="RuleBase" id="RU000461"/>
    </source>
</evidence>
<keyword evidence="2" id="KW-0349">Heme</keyword>
<evidence type="ECO:0000256" key="3">
    <source>
        <dbReference type="SAM" id="MobiDB-lite"/>
    </source>
</evidence>
<accession>A0A4Y3KUU0</accession>
<organism evidence="4 5">
    <name type="scientific">Cellulomonas cellasea</name>
    <dbReference type="NCBI Taxonomy" id="43670"/>
    <lineage>
        <taxon>Bacteria</taxon>
        <taxon>Bacillati</taxon>
        <taxon>Actinomycetota</taxon>
        <taxon>Actinomycetes</taxon>
        <taxon>Micrococcales</taxon>
        <taxon>Cellulomonadaceae</taxon>
        <taxon>Cellulomonas</taxon>
    </lineage>
</organism>
<dbReference type="RefSeq" id="WP_246056345.1">
    <property type="nucleotide sequence ID" value="NZ_BJLR01000013.1"/>
</dbReference>
<comment type="similarity">
    <text evidence="1 2">Belongs to the cytochrome P450 family.</text>
</comment>
<name>A0A4Y3KUU0_9CELL</name>
<dbReference type="InterPro" id="IPR001128">
    <property type="entry name" value="Cyt_P450"/>
</dbReference>
<reference evidence="4" key="1">
    <citation type="submission" date="2019-06" db="EMBL/GenBank/DDBJ databases">
        <title>Whole genome shotgun sequence of Cellulomonas cellasea NBRC 3753.</title>
        <authorList>
            <person name="Hosoyama A."/>
            <person name="Uohara A."/>
            <person name="Ohji S."/>
            <person name="Ichikawa N."/>
        </authorList>
    </citation>
    <scope>NUCLEOTIDE SEQUENCE [LARGE SCALE GENOMIC DNA]</scope>
    <source>
        <strain evidence="4">NBRC 3753</strain>
    </source>
</reference>
<dbReference type="PANTHER" id="PTHR46696">
    <property type="entry name" value="P450, PUTATIVE (EUROFUNG)-RELATED"/>
    <property type="match status" value="1"/>
</dbReference>
<dbReference type="GO" id="GO:0004497">
    <property type="term" value="F:monooxygenase activity"/>
    <property type="evidence" value="ECO:0007669"/>
    <property type="project" value="UniProtKB-KW"/>
</dbReference>
<dbReference type="EMBL" id="BJLR01000013">
    <property type="protein sequence ID" value="GEA87214.1"/>
    <property type="molecule type" value="Genomic_DNA"/>
</dbReference>
<dbReference type="InterPro" id="IPR036396">
    <property type="entry name" value="Cyt_P450_sf"/>
</dbReference>
<dbReference type="GO" id="GO:0005506">
    <property type="term" value="F:iron ion binding"/>
    <property type="evidence" value="ECO:0007669"/>
    <property type="project" value="InterPro"/>
</dbReference>
<evidence type="ECO:0000313" key="4">
    <source>
        <dbReference type="EMBL" id="GEA87214.1"/>
    </source>
</evidence>
<evidence type="ECO:0008006" key="6">
    <source>
        <dbReference type="Google" id="ProtNLM"/>
    </source>
</evidence>
<dbReference type="PROSITE" id="PS00086">
    <property type="entry name" value="CYTOCHROME_P450"/>
    <property type="match status" value="1"/>
</dbReference>
<dbReference type="SUPFAM" id="SSF48264">
    <property type="entry name" value="Cytochrome P450"/>
    <property type="match status" value="1"/>
</dbReference>
<keyword evidence="2" id="KW-0408">Iron</keyword>
<gene>
    <name evidence="4" type="ORF">CCE01nite_11630</name>
</gene>
<keyword evidence="2" id="KW-0560">Oxidoreductase</keyword>
<dbReference type="PANTHER" id="PTHR46696:SF1">
    <property type="entry name" value="CYTOCHROME P450 YJIB-RELATED"/>
    <property type="match status" value="1"/>
</dbReference>
<feature type="compositionally biased region" description="Polar residues" evidence="3">
    <location>
        <begin position="1"/>
        <end position="14"/>
    </location>
</feature>
<dbReference type="InterPro" id="IPR017972">
    <property type="entry name" value="Cyt_P450_CS"/>
</dbReference>
<dbReference type="CDD" id="cd00302">
    <property type="entry name" value="cytochrome_P450"/>
    <property type="match status" value="1"/>
</dbReference>
<dbReference type="AlphaFoldDB" id="A0A4Y3KUU0"/>
<dbReference type="GO" id="GO:0016705">
    <property type="term" value="F:oxidoreductase activity, acting on paired donors, with incorporation or reduction of molecular oxygen"/>
    <property type="evidence" value="ECO:0007669"/>
    <property type="project" value="InterPro"/>
</dbReference>
<keyword evidence="2" id="KW-0503">Monooxygenase</keyword>
<feature type="region of interest" description="Disordered" evidence="3">
    <location>
        <begin position="1"/>
        <end position="23"/>
    </location>
</feature>
<dbReference type="Pfam" id="PF00067">
    <property type="entry name" value="p450"/>
    <property type="match status" value="1"/>
</dbReference>
<evidence type="ECO:0000256" key="1">
    <source>
        <dbReference type="ARBA" id="ARBA00010617"/>
    </source>
</evidence>
<dbReference type="Proteomes" id="UP000317046">
    <property type="component" value="Unassembled WGS sequence"/>
</dbReference>
<dbReference type="PRINTS" id="PR00385">
    <property type="entry name" value="P450"/>
</dbReference>